<evidence type="ECO:0000313" key="1">
    <source>
        <dbReference type="EMBL" id="KAK8869283.1"/>
    </source>
</evidence>
<keyword evidence="2" id="KW-1185">Reference proteome</keyword>
<reference evidence="1 2" key="1">
    <citation type="journal article" date="2024" name="IMA Fungus">
        <title>Apiospora arundinis, a panoply of carbohydrate-active enzymes and secondary metabolites.</title>
        <authorList>
            <person name="Sorensen T."/>
            <person name="Petersen C."/>
            <person name="Muurmann A.T."/>
            <person name="Christiansen J.V."/>
            <person name="Brundto M.L."/>
            <person name="Overgaard C.K."/>
            <person name="Boysen A.T."/>
            <person name="Wollenberg R.D."/>
            <person name="Larsen T.O."/>
            <person name="Sorensen J.L."/>
            <person name="Nielsen K.L."/>
            <person name="Sondergaard T.E."/>
        </authorList>
    </citation>
    <scope>NUCLEOTIDE SEQUENCE [LARGE SCALE GENOMIC DNA]</scope>
    <source>
        <strain evidence="1 2">AAU 773</strain>
    </source>
</reference>
<evidence type="ECO:0000313" key="2">
    <source>
        <dbReference type="Proteomes" id="UP001390339"/>
    </source>
</evidence>
<organism evidence="1 2">
    <name type="scientific">Apiospora arundinis</name>
    <dbReference type="NCBI Taxonomy" id="335852"/>
    <lineage>
        <taxon>Eukaryota</taxon>
        <taxon>Fungi</taxon>
        <taxon>Dikarya</taxon>
        <taxon>Ascomycota</taxon>
        <taxon>Pezizomycotina</taxon>
        <taxon>Sordariomycetes</taxon>
        <taxon>Xylariomycetidae</taxon>
        <taxon>Amphisphaeriales</taxon>
        <taxon>Apiosporaceae</taxon>
        <taxon>Apiospora</taxon>
    </lineage>
</organism>
<comment type="caution">
    <text evidence="1">The sequence shown here is derived from an EMBL/GenBank/DDBJ whole genome shotgun (WGS) entry which is preliminary data.</text>
</comment>
<proteinExistence type="predicted"/>
<protein>
    <submittedName>
        <fullName evidence="1">Uncharacterized protein</fullName>
    </submittedName>
</protein>
<dbReference type="EMBL" id="JAPCWZ010000004">
    <property type="protein sequence ID" value="KAK8869283.1"/>
    <property type="molecule type" value="Genomic_DNA"/>
</dbReference>
<sequence length="123" mass="13192">MRNGSSVQGVGTIAISLGTEGKVENRSVVPASSKQELSVKIHNFFMVKEVPYHSPPQSSSTGMEIDEDLFDTAETLEMPTGATPVPNNTSWMFTPGHTNPFMNMGGHPVTLNSSNQTGNVNLL</sequence>
<dbReference type="Proteomes" id="UP001390339">
    <property type="component" value="Unassembled WGS sequence"/>
</dbReference>
<accession>A0ABR2IX73</accession>
<name>A0ABR2IX73_9PEZI</name>
<gene>
    <name evidence="1" type="ORF">PGQ11_007861</name>
</gene>